<keyword evidence="1" id="KW-1133">Transmembrane helix</keyword>
<feature type="transmembrane region" description="Helical" evidence="1">
    <location>
        <begin position="7"/>
        <end position="26"/>
    </location>
</feature>
<accession>A0A0K2T4Z0</accession>
<evidence type="ECO:0000256" key="1">
    <source>
        <dbReference type="SAM" id="Phobius"/>
    </source>
</evidence>
<feature type="transmembrane region" description="Helical" evidence="1">
    <location>
        <begin position="38"/>
        <end position="58"/>
    </location>
</feature>
<keyword evidence="1" id="KW-0812">Transmembrane</keyword>
<keyword evidence="1" id="KW-0472">Membrane</keyword>
<sequence length="62" mass="7252">NINLFTYVYSILIKLKTSLYVFLLSIPSLTSGCIATGYQIQLQTFCFLFIVYFIHNFLRFSI</sequence>
<proteinExistence type="predicted"/>
<protein>
    <submittedName>
        <fullName evidence="2">Uncharacterized protein</fullName>
    </submittedName>
</protein>
<reference evidence="2" key="1">
    <citation type="submission" date="2014-05" db="EMBL/GenBank/DDBJ databases">
        <authorList>
            <person name="Chronopoulou M."/>
        </authorList>
    </citation>
    <scope>NUCLEOTIDE SEQUENCE</scope>
    <source>
        <tissue evidence="2">Whole organism</tissue>
    </source>
</reference>
<feature type="non-terminal residue" evidence="2">
    <location>
        <position position="1"/>
    </location>
</feature>
<evidence type="ECO:0000313" key="2">
    <source>
        <dbReference type="EMBL" id="CDW21098.1"/>
    </source>
</evidence>
<organism evidence="2">
    <name type="scientific">Lepeophtheirus salmonis</name>
    <name type="common">Salmon louse</name>
    <name type="synonym">Caligus salmonis</name>
    <dbReference type="NCBI Taxonomy" id="72036"/>
    <lineage>
        <taxon>Eukaryota</taxon>
        <taxon>Metazoa</taxon>
        <taxon>Ecdysozoa</taxon>
        <taxon>Arthropoda</taxon>
        <taxon>Crustacea</taxon>
        <taxon>Multicrustacea</taxon>
        <taxon>Hexanauplia</taxon>
        <taxon>Copepoda</taxon>
        <taxon>Siphonostomatoida</taxon>
        <taxon>Caligidae</taxon>
        <taxon>Lepeophtheirus</taxon>
    </lineage>
</organism>
<dbReference type="EMBL" id="HACA01003737">
    <property type="protein sequence ID" value="CDW21098.1"/>
    <property type="molecule type" value="Transcribed_RNA"/>
</dbReference>
<dbReference type="AlphaFoldDB" id="A0A0K2T4Z0"/>
<name>A0A0K2T4Z0_LEPSM</name>